<keyword evidence="7 10" id="KW-0472">Membrane</keyword>
<evidence type="ECO:0000256" key="10">
    <source>
        <dbReference type="SAM" id="Phobius"/>
    </source>
</evidence>
<dbReference type="Pfam" id="PF04828">
    <property type="entry name" value="GFA"/>
    <property type="match status" value="1"/>
</dbReference>
<keyword evidence="5" id="KW-0862">Zinc</keyword>
<keyword evidence="6 10" id="KW-1133">Transmembrane helix</keyword>
<dbReference type="InterPro" id="IPR016142">
    <property type="entry name" value="Citrate_synth-like_lrg_a-sub"/>
</dbReference>
<dbReference type="PANTHER" id="PTHR23502:SF144">
    <property type="entry name" value="MAJOR FACILITATOR SUPERFAMILY (MFS) PROFILE DOMAIN-CONTAINING PROTEIN"/>
    <property type="match status" value="1"/>
</dbReference>
<dbReference type="SUPFAM" id="SSF48256">
    <property type="entry name" value="Citrate synthase"/>
    <property type="match status" value="1"/>
</dbReference>
<protein>
    <recommendedName>
        <fullName evidence="8">Citrate synthase</fullName>
    </recommendedName>
</protein>
<feature type="domain" description="Major facilitator superfamily (MFS) profile" evidence="11">
    <location>
        <begin position="509"/>
        <end position="910"/>
    </location>
</feature>
<feature type="compositionally biased region" description="Low complexity" evidence="9">
    <location>
        <begin position="699"/>
        <end position="711"/>
    </location>
</feature>
<feature type="transmembrane region" description="Helical" evidence="10">
    <location>
        <begin position="738"/>
        <end position="761"/>
    </location>
</feature>
<dbReference type="InterPro" id="IPR036610">
    <property type="entry name" value="PEBP-like_sf"/>
</dbReference>
<dbReference type="PANTHER" id="PTHR23502">
    <property type="entry name" value="MAJOR FACILITATOR SUPERFAMILY"/>
    <property type="match status" value="1"/>
</dbReference>
<feature type="region of interest" description="Disordered" evidence="9">
    <location>
        <begin position="695"/>
        <end position="728"/>
    </location>
</feature>
<dbReference type="InterPro" id="IPR006913">
    <property type="entry name" value="CENP-V/GFA"/>
</dbReference>
<dbReference type="PRINTS" id="PR00143">
    <property type="entry name" value="CITRTSNTHASE"/>
</dbReference>
<dbReference type="SUPFAM" id="SSF103473">
    <property type="entry name" value="MFS general substrate transporter"/>
    <property type="match status" value="1"/>
</dbReference>
<accession>A0ABR4JTF3</accession>
<evidence type="ECO:0000256" key="4">
    <source>
        <dbReference type="ARBA" id="ARBA00022723"/>
    </source>
</evidence>
<dbReference type="InterPro" id="IPR020846">
    <property type="entry name" value="MFS_dom"/>
</dbReference>
<feature type="transmembrane region" description="Helical" evidence="10">
    <location>
        <begin position="913"/>
        <end position="931"/>
    </location>
</feature>
<evidence type="ECO:0000256" key="2">
    <source>
        <dbReference type="ARBA" id="ARBA00005495"/>
    </source>
</evidence>
<feature type="transmembrane region" description="Helical" evidence="10">
    <location>
        <begin position="773"/>
        <end position="793"/>
    </location>
</feature>
<dbReference type="Pfam" id="PF00285">
    <property type="entry name" value="Citrate_synt"/>
    <property type="match status" value="1"/>
</dbReference>
<dbReference type="CDD" id="cd00866">
    <property type="entry name" value="PEBP_euk"/>
    <property type="match status" value="1"/>
</dbReference>
<dbReference type="Gene3D" id="1.20.1250.20">
    <property type="entry name" value="MFS general substrate transporter like domains"/>
    <property type="match status" value="1"/>
</dbReference>
<keyword evidence="4" id="KW-0479">Metal-binding</keyword>
<dbReference type="InterPro" id="IPR016143">
    <property type="entry name" value="Citrate_synth-like_sm_a-sub"/>
</dbReference>
<comment type="subcellular location">
    <subcellularLocation>
        <location evidence="1">Membrane</location>
        <topology evidence="1">Multi-pass membrane protein</topology>
    </subcellularLocation>
</comment>
<keyword evidence="8" id="KW-0808">Transferase</keyword>
<sequence>MPLTGHCLCGAVTYTAEVDQPLITAYDHCDDCQRQTGSTYSLVAVVPKDSLTIKGPTKSWAGLGSSGKAVHRIFCSECGSPIAHDPEAAPPIIALKAGTLDTEIKKNLKPDTEIWTVWHTKVVQSNAISGMSSGTLLVKDSRTNKQYEILIMRNAMAGRGFGKIKAPGRGTNRADQVSDGLRVHDPGLFNTTVLETGISFSAYERGMILSRDYSLEDMWNSEFEDMSYLLVWGSYPTEAQREKLRQNLARDMLAGPDSVKKAVHAMPATTPPLPPSLESTYCENLFIMSELIDLATGYPDPLKVSCFRHFAMLNSEHGMALTVFSALVAASGLTDPISCHISSVTAAWGPLHVAATESMRLPLPKIRTIDMIPAFLDEVKKGRRKLFGYGHRCYKGIDPRVRPIQSILTDLQSTDLLKLAEAIEQAASEDDYFRSRGLYLNADFYGNFVFTGIGFELEVLPAAMLTQRIIGIMAHWREYMRNAMTVATKTTPLLSSKKKPYSRFTPSQKCLIVLTAATASPLSANIYYTALNALATDLHVSPAQINLTITTYMITQSISPTFTTSFADTAGRRPAYFLCFAIYITANNAIALQHSYPALLILRTLQSTGISGTVALASAVAADIITLDERGVYMGFTSLGNSLAPSLGPILEGVVCEYAWWRTVFWFLALSAGVVGIGMVMWFPETCRAVVGDGSALNSSSSSSSTSASTSYFLRDNSEGKKKKKKRNTYNPHKSLRILFDLPTALLLLSNALIFASYYAIMTGIPSLFKEMYALSELGIRLVFIPAGLGSLASAKLNGVLLLSTLPILLYALLFLPRNPKFTFPLPIPLILIFLISCTITASYNVLNVLLVDLYYTTPASVMATNNLVRCLFGAASTALMQPAFGRLGVATTYALVVGIAPSTVKKNVQIRMVLLDLLLHLFLLLLRYLLSAAQHHGPLPLDLPILHLRYPHTPWIFPGDTIPMKHTRPLPEISRLGLDPGWTYHLLSVDLDVPNMRISRREHFWLEPAGYTKGDEDGMHGLVNSTSSGAEYIAPQPPPNSHHLYVYLLYRQQRGYKFPICFGHIFPMSVEARAGFDMRQFTDVAGLQFPVAGNYFYSPEDCDV</sequence>
<dbReference type="EMBL" id="JBFXLU010000091">
    <property type="protein sequence ID" value="KAL2843321.1"/>
    <property type="molecule type" value="Genomic_DNA"/>
</dbReference>
<evidence type="ECO:0000256" key="8">
    <source>
        <dbReference type="RuleBase" id="RU000441"/>
    </source>
</evidence>
<dbReference type="InterPro" id="IPR035810">
    <property type="entry name" value="PEBP_euk"/>
</dbReference>
<dbReference type="PROSITE" id="PS51891">
    <property type="entry name" value="CENP_V_GFA"/>
    <property type="match status" value="1"/>
</dbReference>
<name>A0ABR4JTF3_9EURO</name>
<evidence type="ECO:0000256" key="6">
    <source>
        <dbReference type="ARBA" id="ARBA00022989"/>
    </source>
</evidence>
<proteinExistence type="inferred from homology"/>
<evidence type="ECO:0000256" key="9">
    <source>
        <dbReference type="SAM" id="MobiDB-lite"/>
    </source>
</evidence>
<dbReference type="InterPro" id="IPR011057">
    <property type="entry name" value="Mss4-like_sf"/>
</dbReference>
<dbReference type="Pfam" id="PF07690">
    <property type="entry name" value="MFS_1"/>
    <property type="match status" value="1"/>
</dbReference>
<dbReference type="InterPro" id="IPR011701">
    <property type="entry name" value="MFS"/>
</dbReference>
<evidence type="ECO:0000256" key="3">
    <source>
        <dbReference type="ARBA" id="ARBA00022692"/>
    </source>
</evidence>
<dbReference type="Gene3D" id="1.10.580.10">
    <property type="entry name" value="Citrate Synthase, domain 1"/>
    <property type="match status" value="2"/>
</dbReference>
<dbReference type="InterPro" id="IPR036259">
    <property type="entry name" value="MFS_trans_sf"/>
</dbReference>
<organism evidence="13 14">
    <name type="scientific">Aspergillus pseudoustus</name>
    <dbReference type="NCBI Taxonomy" id="1810923"/>
    <lineage>
        <taxon>Eukaryota</taxon>
        <taxon>Fungi</taxon>
        <taxon>Dikarya</taxon>
        <taxon>Ascomycota</taxon>
        <taxon>Pezizomycotina</taxon>
        <taxon>Eurotiomycetes</taxon>
        <taxon>Eurotiomycetidae</taxon>
        <taxon>Eurotiales</taxon>
        <taxon>Aspergillaceae</taxon>
        <taxon>Aspergillus</taxon>
        <taxon>Aspergillus subgen. Nidulantes</taxon>
    </lineage>
</organism>
<feature type="transmembrane region" description="Helical" evidence="10">
    <location>
        <begin position="799"/>
        <end position="816"/>
    </location>
</feature>
<reference evidence="13 14" key="1">
    <citation type="submission" date="2024-07" db="EMBL/GenBank/DDBJ databases">
        <title>Section-level genome sequencing and comparative genomics of Aspergillus sections Usti and Cavernicolus.</title>
        <authorList>
            <consortium name="Lawrence Berkeley National Laboratory"/>
            <person name="Nybo J.L."/>
            <person name="Vesth T.C."/>
            <person name="Theobald S."/>
            <person name="Frisvad J.C."/>
            <person name="Larsen T.O."/>
            <person name="Kjaerboelling I."/>
            <person name="Rothschild-Mancinelli K."/>
            <person name="Lyhne E.K."/>
            <person name="Kogle M.E."/>
            <person name="Barry K."/>
            <person name="Clum A."/>
            <person name="Na H."/>
            <person name="Ledsgaard L."/>
            <person name="Lin J."/>
            <person name="Lipzen A."/>
            <person name="Kuo A."/>
            <person name="Riley R."/>
            <person name="Mondo S."/>
            <person name="Labutti K."/>
            <person name="Haridas S."/>
            <person name="Pangalinan J."/>
            <person name="Salamov A.A."/>
            <person name="Simmons B.A."/>
            <person name="Magnuson J.K."/>
            <person name="Chen J."/>
            <person name="Drula E."/>
            <person name="Henrissat B."/>
            <person name="Wiebenga A."/>
            <person name="Lubbers R.J."/>
            <person name="Gomes A.C."/>
            <person name="Makela M.R."/>
            <person name="Stajich J."/>
            <person name="Grigoriev I.V."/>
            <person name="Mortensen U.H."/>
            <person name="De Vries R.P."/>
            <person name="Baker S.E."/>
            <person name="Andersen M.R."/>
        </authorList>
    </citation>
    <scope>NUCLEOTIDE SEQUENCE [LARGE SCALE GENOMIC DNA]</scope>
    <source>
        <strain evidence="13 14">CBS 123904</strain>
    </source>
</reference>
<comment type="similarity">
    <text evidence="2">Belongs to the Gfa family.</text>
</comment>
<dbReference type="Gene3D" id="3.90.1590.10">
    <property type="entry name" value="glutathione-dependent formaldehyde- activating enzyme (gfa)"/>
    <property type="match status" value="1"/>
</dbReference>
<dbReference type="SUPFAM" id="SSF51316">
    <property type="entry name" value="Mss4-like"/>
    <property type="match status" value="1"/>
</dbReference>
<keyword evidence="14" id="KW-1185">Reference proteome</keyword>
<evidence type="ECO:0000313" key="13">
    <source>
        <dbReference type="EMBL" id="KAL2843321.1"/>
    </source>
</evidence>
<feature type="transmembrane region" description="Helical" evidence="10">
    <location>
        <begin position="828"/>
        <end position="847"/>
    </location>
</feature>
<keyword evidence="3 10" id="KW-0812">Transmembrane</keyword>
<dbReference type="InterPro" id="IPR002020">
    <property type="entry name" value="Citrate_synthase"/>
</dbReference>
<dbReference type="InterPro" id="IPR036969">
    <property type="entry name" value="Citrate_synthase_sf"/>
</dbReference>
<evidence type="ECO:0000259" key="11">
    <source>
        <dbReference type="PROSITE" id="PS50850"/>
    </source>
</evidence>
<dbReference type="Proteomes" id="UP001610446">
    <property type="component" value="Unassembled WGS sequence"/>
</dbReference>
<comment type="caution">
    <text evidence="13">The sequence shown here is derived from an EMBL/GenBank/DDBJ whole genome shotgun (WGS) entry which is preliminary data.</text>
</comment>
<evidence type="ECO:0000313" key="14">
    <source>
        <dbReference type="Proteomes" id="UP001610446"/>
    </source>
</evidence>
<evidence type="ECO:0000256" key="1">
    <source>
        <dbReference type="ARBA" id="ARBA00004141"/>
    </source>
</evidence>
<dbReference type="PROSITE" id="PS50850">
    <property type="entry name" value="MFS"/>
    <property type="match status" value="1"/>
</dbReference>
<comment type="similarity">
    <text evidence="8">Belongs to the citrate synthase family.</text>
</comment>
<feature type="transmembrane region" description="Helical" evidence="10">
    <location>
        <begin position="663"/>
        <end position="683"/>
    </location>
</feature>
<evidence type="ECO:0000256" key="7">
    <source>
        <dbReference type="ARBA" id="ARBA00023136"/>
    </source>
</evidence>
<gene>
    <name evidence="13" type="ORF">BJY01DRAFT_235711</name>
</gene>
<evidence type="ECO:0000259" key="12">
    <source>
        <dbReference type="PROSITE" id="PS51891"/>
    </source>
</evidence>
<dbReference type="Gene3D" id="3.90.280.10">
    <property type="entry name" value="PEBP-like"/>
    <property type="match status" value="1"/>
</dbReference>
<evidence type="ECO:0000256" key="5">
    <source>
        <dbReference type="ARBA" id="ARBA00022833"/>
    </source>
</evidence>
<feature type="domain" description="CENP-V/GFA" evidence="12">
    <location>
        <begin position="3"/>
        <end position="116"/>
    </location>
</feature>
<dbReference type="SUPFAM" id="SSF49777">
    <property type="entry name" value="PEBP-like"/>
    <property type="match status" value="1"/>
</dbReference>
<dbReference type="Gene3D" id="1.10.230.10">
    <property type="entry name" value="Cytochrome P450-Terp, domain 2"/>
    <property type="match status" value="1"/>
</dbReference>